<evidence type="ECO:0000256" key="1">
    <source>
        <dbReference type="SAM" id="MobiDB-lite"/>
    </source>
</evidence>
<protein>
    <submittedName>
        <fullName evidence="2">Uncharacterized protein</fullName>
    </submittedName>
</protein>
<dbReference type="EMBL" id="JACEIK010005408">
    <property type="protein sequence ID" value="MCE0481429.1"/>
    <property type="molecule type" value="Genomic_DNA"/>
</dbReference>
<accession>A0ABS8VMB9</accession>
<sequence>ASPHIFEKEVTSNQSTLVAQTPGKRQINPEIQKDIDEADHFIYDHPYEVTGGQNNSDDQHNTNMVPIQIIISDLETPIVVQNSTRIACDPPDPMFAVCNLNTSGCRDFDPDEYRQVYSSNDILSNSKDETIYTKDICFVVDTSLWCYYFLDVRNLGPPATRTKLRIKTR</sequence>
<gene>
    <name evidence="2" type="ORF">HAX54_039190</name>
</gene>
<feature type="non-terminal residue" evidence="2">
    <location>
        <position position="1"/>
    </location>
</feature>
<feature type="region of interest" description="Disordered" evidence="1">
    <location>
        <begin position="1"/>
        <end position="23"/>
    </location>
</feature>
<name>A0ABS8VMB9_DATST</name>
<evidence type="ECO:0000313" key="3">
    <source>
        <dbReference type="Proteomes" id="UP000823775"/>
    </source>
</evidence>
<dbReference type="Proteomes" id="UP000823775">
    <property type="component" value="Unassembled WGS sequence"/>
</dbReference>
<keyword evidence="3" id="KW-1185">Reference proteome</keyword>
<proteinExistence type="predicted"/>
<feature type="compositionally biased region" description="Basic and acidic residues" evidence="1">
    <location>
        <begin position="1"/>
        <end position="10"/>
    </location>
</feature>
<comment type="caution">
    <text evidence="2">The sequence shown here is derived from an EMBL/GenBank/DDBJ whole genome shotgun (WGS) entry which is preliminary data.</text>
</comment>
<reference evidence="2 3" key="1">
    <citation type="journal article" date="2021" name="BMC Genomics">
        <title>Datura genome reveals duplications of psychoactive alkaloid biosynthetic genes and high mutation rate following tissue culture.</title>
        <authorList>
            <person name="Rajewski A."/>
            <person name="Carter-House D."/>
            <person name="Stajich J."/>
            <person name="Litt A."/>
        </authorList>
    </citation>
    <scope>NUCLEOTIDE SEQUENCE [LARGE SCALE GENOMIC DNA]</scope>
    <source>
        <strain evidence="2">AR-01</strain>
    </source>
</reference>
<evidence type="ECO:0000313" key="2">
    <source>
        <dbReference type="EMBL" id="MCE0481429.1"/>
    </source>
</evidence>
<organism evidence="2 3">
    <name type="scientific">Datura stramonium</name>
    <name type="common">Jimsonweed</name>
    <name type="synonym">Common thornapple</name>
    <dbReference type="NCBI Taxonomy" id="4076"/>
    <lineage>
        <taxon>Eukaryota</taxon>
        <taxon>Viridiplantae</taxon>
        <taxon>Streptophyta</taxon>
        <taxon>Embryophyta</taxon>
        <taxon>Tracheophyta</taxon>
        <taxon>Spermatophyta</taxon>
        <taxon>Magnoliopsida</taxon>
        <taxon>eudicotyledons</taxon>
        <taxon>Gunneridae</taxon>
        <taxon>Pentapetalae</taxon>
        <taxon>asterids</taxon>
        <taxon>lamiids</taxon>
        <taxon>Solanales</taxon>
        <taxon>Solanaceae</taxon>
        <taxon>Solanoideae</taxon>
        <taxon>Datureae</taxon>
        <taxon>Datura</taxon>
    </lineage>
</organism>